<evidence type="ECO:0000256" key="1">
    <source>
        <dbReference type="ARBA" id="ARBA00022670"/>
    </source>
</evidence>
<comment type="catalytic activity">
    <reaction evidence="2">
        <text>Hydrolysis of proteins in presence of ATP.</text>
        <dbReference type="EC" id="3.4.21.53"/>
    </reaction>
</comment>
<dbReference type="InterPro" id="IPR046843">
    <property type="entry name" value="LonB_AAA-LID"/>
</dbReference>
<name>A0A1G2PJF6_TERXR</name>
<dbReference type="GO" id="GO:0006508">
    <property type="term" value="P:proteolysis"/>
    <property type="evidence" value="ECO:0007669"/>
    <property type="project" value="UniProtKB-KW"/>
</dbReference>
<dbReference type="Pfam" id="PF20436">
    <property type="entry name" value="LonB_AAA-LID"/>
    <property type="match status" value="1"/>
</dbReference>
<comment type="caution">
    <text evidence="4">The sequence shown here is derived from an EMBL/GenBank/DDBJ whole genome shotgun (WGS) entry which is preliminary data.</text>
</comment>
<evidence type="ECO:0000259" key="3">
    <source>
        <dbReference type="PROSITE" id="PS51786"/>
    </source>
</evidence>
<dbReference type="Gene3D" id="3.30.230.10">
    <property type="match status" value="1"/>
</dbReference>
<dbReference type="Gene3D" id="3.40.50.300">
    <property type="entry name" value="P-loop containing nucleotide triphosphate hydrolases"/>
    <property type="match status" value="2"/>
</dbReference>
<dbReference type="PRINTS" id="PR00830">
    <property type="entry name" value="ENDOLAPTASE"/>
</dbReference>
<dbReference type="EC" id="3.4.21.53" evidence="2"/>
<dbReference type="InterPro" id="IPR041699">
    <property type="entry name" value="AAA_32"/>
</dbReference>
<dbReference type="InterPro" id="IPR027065">
    <property type="entry name" value="Lon_Prtase"/>
</dbReference>
<dbReference type="InterPro" id="IPR020568">
    <property type="entry name" value="Ribosomal_Su5_D2-typ_SF"/>
</dbReference>
<feature type="active site" evidence="2">
    <location>
        <position position="667"/>
    </location>
</feature>
<dbReference type="InterPro" id="IPR008269">
    <property type="entry name" value="Lon_proteolytic"/>
</dbReference>
<keyword evidence="2" id="KW-0720">Serine protease</keyword>
<dbReference type="InterPro" id="IPR014721">
    <property type="entry name" value="Ribsml_uS5_D2-typ_fold_subgr"/>
</dbReference>
<keyword evidence="2" id="KW-0378">Hydrolase</keyword>
<dbReference type="Pfam" id="PF05362">
    <property type="entry name" value="Lon_C"/>
    <property type="match status" value="1"/>
</dbReference>
<dbReference type="GO" id="GO:0005524">
    <property type="term" value="F:ATP binding"/>
    <property type="evidence" value="ECO:0007669"/>
    <property type="project" value="InterPro"/>
</dbReference>
<dbReference type="Pfam" id="PF20437">
    <property type="entry name" value="LonC_helical"/>
    <property type="match status" value="1"/>
</dbReference>
<reference evidence="4 5" key="1">
    <citation type="journal article" date="2016" name="Nat. Commun.">
        <title>Thousands of microbial genomes shed light on interconnected biogeochemical processes in an aquifer system.</title>
        <authorList>
            <person name="Anantharaman K."/>
            <person name="Brown C.T."/>
            <person name="Hug L.A."/>
            <person name="Sharon I."/>
            <person name="Castelle C.J."/>
            <person name="Probst A.J."/>
            <person name="Thomas B.C."/>
            <person name="Singh A."/>
            <person name="Wilkins M.J."/>
            <person name="Karaoz U."/>
            <person name="Brodie E.L."/>
            <person name="Williams K.H."/>
            <person name="Hubbard S.S."/>
            <person name="Banfield J.F."/>
        </authorList>
    </citation>
    <scope>NUCLEOTIDE SEQUENCE [LARGE SCALE GENOMIC DNA]</scope>
    <source>
        <strain evidence="5">RIFCSPHIGHO2_01_FULL_58_15</strain>
    </source>
</reference>
<dbReference type="InterPro" id="IPR046844">
    <property type="entry name" value="Lon-like_helical"/>
</dbReference>
<dbReference type="GO" id="GO:0004252">
    <property type="term" value="F:serine-type endopeptidase activity"/>
    <property type="evidence" value="ECO:0007669"/>
    <property type="project" value="UniProtKB-UniRule"/>
</dbReference>
<feature type="domain" description="Lon proteolytic" evidence="3">
    <location>
        <begin position="577"/>
        <end position="772"/>
    </location>
</feature>
<evidence type="ECO:0000313" key="5">
    <source>
        <dbReference type="Proteomes" id="UP000178690"/>
    </source>
</evidence>
<dbReference type="Pfam" id="PF13654">
    <property type="entry name" value="AAA_32"/>
    <property type="match status" value="1"/>
</dbReference>
<evidence type="ECO:0000313" key="4">
    <source>
        <dbReference type="EMBL" id="OHA48446.1"/>
    </source>
</evidence>
<gene>
    <name evidence="4" type="ORF">A2682_03975</name>
</gene>
<dbReference type="AlphaFoldDB" id="A0A1G2PJF6"/>
<dbReference type="PANTHER" id="PTHR10046">
    <property type="entry name" value="ATP DEPENDENT LON PROTEASE FAMILY MEMBER"/>
    <property type="match status" value="1"/>
</dbReference>
<keyword evidence="1 2" id="KW-0645">Protease</keyword>
<organism evidence="4 5">
    <name type="scientific">Terrybacteria sp. (strain RIFCSPHIGHO2_01_FULL_58_15)</name>
    <dbReference type="NCBI Taxonomy" id="1802363"/>
    <lineage>
        <taxon>Bacteria</taxon>
        <taxon>Candidatus Terryibacteriota</taxon>
    </lineage>
</organism>
<dbReference type="InterPro" id="IPR027417">
    <property type="entry name" value="P-loop_NTPase"/>
</dbReference>
<evidence type="ECO:0000256" key="2">
    <source>
        <dbReference type="PROSITE-ProRule" id="PRU01122"/>
    </source>
</evidence>
<sequence>MLQPLAPEKLRTTCDPATLGFQTTADLSPLEEFIDQETAIGAITSALEQPAHGHNLIVVNPQGVSRTSVLLHRMRDIVRRGRPGFASEDLCLIFNFDDPRKPKWLRMPAGRGRVFSQTVARCVTALFAELPETIKAVDEETSEEAEKAVRDLCGGFEQKYRALGVPVHIQIERGKLSVLLVDSAQPDQGIDPEDWIAQGRDPGEQAARQTAIAALNEDLANLFAQAREAASRVQRAAGRHKRAAVRRLLFAHFGPRFRDFPEAKEYLTGIQDFVAQSLDPLLYFASRNGEETPRELMLPFQVNVVVDRTVENGEPPVINELNVTFPRLFGEITGEHRGNVVVTDHTKISGGALLEASGGVLVLDALKIFTSPALWPKLIATLEAGELKIGDFHQYAGMPISFPIEPDPVSIDTKVVLVFSDWLYYEALRVPPIAEKLQKLFRVKAEFVGKTKRTPAVERQYAEFLAMCAEREGLLPFSAGAVAKFIEHGSRTADHQNEISLQLSEMKTLALEANRAARDRQKTPVLAANEQAASEWQSVNADDVRSAMTARELRISRVREMFYDNFRNGTFLFKPTREEVARVYGLAVYSSGEIRFGVPMAITALNWAKPDGGVVSIDRKAELGGPILGKATDIIAAWLMARYAKDKPFRRGVTIVFEQSYGAEGDSASIAEVTAVLSSLSGLPIRQNLAVTGSMNQLGEVQPIGGVNEKVEGFYDVCAATHGIENKGVVIPAPNAQHLMVREDVVEACGNGKFSVYAVSRIEEAVEILFGLPIEEVDKRIRAALNSRKRFPLKLPRFGQRR</sequence>
<dbReference type="PROSITE" id="PS51786">
    <property type="entry name" value="LON_PROTEOLYTIC"/>
    <property type="match status" value="1"/>
</dbReference>
<dbReference type="EMBL" id="MHST01000020">
    <property type="protein sequence ID" value="OHA48446.1"/>
    <property type="molecule type" value="Genomic_DNA"/>
</dbReference>
<feature type="active site" evidence="2">
    <location>
        <position position="710"/>
    </location>
</feature>
<dbReference type="Gene3D" id="1.10.8.60">
    <property type="match status" value="1"/>
</dbReference>
<accession>A0A1G2PJF6</accession>
<dbReference type="GO" id="GO:0004176">
    <property type="term" value="F:ATP-dependent peptidase activity"/>
    <property type="evidence" value="ECO:0007669"/>
    <property type="project" value="UniProtKB-UniRule"/>
</dbReference>
<dbReference type="GO" id="GO:0030163">
    <property type="term" value="P:protein catabolic process"/>
    <property type="evidence" value="ECO:0007669"/>
    <property type="project" value="InterPro"/>
</dbReference>
<dbReference type="SUPFAM" id="SSF54211">
    <property type="entry name" value="Ribosomal protein S5 domain 2-like"/>
    <property type="match status" value="1"/>
</dbReference>
<dbReference type="Proteomes" id="UP000178690">
    <property type="component" value="Unassembled WGS sequence"/>
</dbReference>
<proteinExistence type="inferred from homology"/>
<dbReference type="STRING" id="1802363.A2682_03975"/>
<protein>
    <recommendedName>
        <fullName evidence="2">endopeptidase La</fullName>
        <ecNumber evidence="2">3.4.21.53</ecNumber>
    </recommendedName>
</protein>
<comment type="similarity">
    <text evidence="2">Belongs to the peptidase S16 family.</text>
</comment>